<protein>
    <submittedName>
        <fullName evidence="2">TniQ family protein</fullName>
    </submittedName>
</protein>
<dbReference type="RefSeq" id="WP_377305755.1">
    <property type="nucleotide sequence ID" value="NZ_CP180191.1"/>
</dbReference>
<evidence type="ECO:0000259" key="1">
    <source>
        <dbReference type="Pfam" id="PF06527"/>
    </source>
</evidence>
<proteinExistence type="predicted"/>
<dbReference type="Pfam" id="PF06527">
    <property type="entry name" value="TniQ"/>
    <property type="match status" value="1"/>
</dbReference>
<dbReference type="Proteomes" id="UP001595556">
    <property type="component" value="Unassembled WGS sequence"/>
</dbReference>
<feature type="domain" description="TniQ" evidence="1">
    <location>
        <begin position="35"/>
        <end position="166"/>
    </location>
</feature>
<evidence type="ECO:0000313" key="2">
    <source>
        <dbReference type="EMBL" id="MFC3149185.1"/>
    </source>
</evidence>
<dbReference type="EMBL" id="JBHRTI010000010">
    <property type="protein sequence ID" value="MFC3149185.1"/>
    <property type="molecule type" value="Genomic_DNA"/>
</dbReference>
<dbReference type="InterPro" id="IPR009492">
    <property type="entry name" value="TniQ"/>
</dbReference>
<comment type="caution">
    <text evidence="2">The sequence shown here is derived from an EMBL/GenBank/DDBJ whole genome shotgun (WGS) entry which is preliminary data.</text>
</comment>
<accession>A0ABV7H9P8</accession>
<name>A0ABV7H9P8_9BURK</name>
<sequence>MTTEPNELELLEAPALRRHESRTSSGSTLRRLVRVPAPFVDEAPASWLLRLAASQGVRVSGILRLLKIPSQQDPDLAFMSADWERIKHFTGYGPEHFQTALTILNLVRGIGSTTRRGTVPGFLSTSNGEPSYSVCACCLKQDPVPYFRLHWRVPGFSICSIHRRKLRSCCKSCGRSIKLEAPPAALADPSIATRSILQCSHCDAFRTDTADSDGLVMTERAISLRAHELAYVHGQVSPPVEAMPNQGTGAHQRHQTERCGMDPHVRQRSTNELADGQSESEQTDALVEQFAATLRERFRPENALPASVLVDARSALKSTVTRGRWRT</sequence>
<gene>
    <name evidence="2" type="ORF">ACFOEN_16305</name>
</gene>
<evidence type="ECO:0000313" key="3">
    <source>
        <dbReference type="Proteomes" id="UP001595556"/>
    </source>
</evidence>
<organism evidence="2 3">
    <name type="scientific">Piscinibacterium candidicorallinum</name>
    <dbReference type="NCBI Taxonomy" id="1793872"/>
    <lineage>
        <taxon>Bacteria</taxon>
        <taxon>Pseudomonadati</taxon>
        <taxon>Pseudomonadota</taxon>
        <taxon>Betaproteobacteria</taxon>
        <taxon>Burkholderiales</taxon>
        <taxon>Piscinibacterium</taxon>
    </lineage>
</organism>
<keyword evidence="3" id="KW-1185">Reference proteome</keyword>
<reference evidence="3" key="1">
    <citation type="journal article" date="2019" name="Int. J. Syst. Evol. Microbiol.">
        <title>The Global Catalogue of Microorganisms (GCM) 10K type strain sequencing project: providing services to taxonomists for standard genome sequencing and annotation.</title>
        <authorList>
            <consortium name="The Broad Institute Genomics Platform"/>
            <consortium name="The Broad Institute Genome Sequencing Center for Infectious Disease"/>
            <person name="Wu L."/>
            <person name="Ma J."/>
        </authorList>
    </citation>
    <scope>NUCLEOTIDE SEQUENCE [LARGE SCALE GENOMIC DNA]</scope>
    <source>
        <strain evidence="3">KCTC 52168</strain>
    </source>
</reference>